<evidence type="ECO:0000313" key="2">
    <source>
        <dbReference type="Proteomes" id="UP000184040"/>
    </source>
</evidence>
<dbReference type="EMBL" id="FQZA01000002">
    <property type="protein sequence ID" value="SHI67040.1"/>
    <property type="molecule type" value="Genomic_DNA"/>
</dbReference>
<sequence length="302" mass="33790">MADARVLRIFYHRQLLERARAGGHNYTNRIDAALRSRGWRVELCLDSDAARVASLARAGRSLFHMAPPLGARSLTTRLAYWYPFWRIEASAKRWEWDVAQARFDPDAVDPEAAARFRTRRRGQHLKGVQATGDAVFVPLQGRLQEARSFQTMSPLAMLEQTLAHTGPRRVVATLHPNETYSPAERAALEDLAARHPRLQVSDAPADRVLGESGLVVTQNSSVALLAYLLDLPVILFGQIDFHHIALNVAELGVAGAFARAADHRPDSARYLFWFFRMNALDAAAEDAEAQILSRFADHGWTF</sequence>
<evidence type="ECO:0000313" key="1">
    <source>
        <dbReference type="EMBL" id="SHI67040.1"/>
    </source>
</evidence>
<keyword evidence="2" id="KW-1185">Reference proteome</keyword>
<proteinExistence type="predicted"/>
<dbReference type="RefSeq" id="WP_073126977.1">
    <property type="nucleotide sequence ID" value="NZ_FQZA01000002.1"/>
</dbReference>
<gene>
    <name evidence="1" type="ORF">SAMN04488012_102228</name>
</gene>
<protein>
    <recommendedName>
        <fullName evidence="3">Capsule polysaccharide biosynthesis protein</fullName>
    </recommendedName>
</protein>
<reference evidence="1 2" key="1">
    <citation type="submission" date="2016-11" db="EMBL/GenBank/DDBJ databases">
        <authorList>
            <person name="Jaros S."/>
            <person name="Januszkiewicz K."/>
            <person name="Wedrychowicz H."/>
        </authorList>
    </citation>
    <scope>NUCLEOTIDE SEQUENCE [LARGE SCALE GENOMIC DNA]</scope>
    <source>
        <strain evidence="1 2">DSM 26892</strain>
    </source>
</reference>
<dbReference type="Proteomes" id="UP000184040">
    <property type="component" value="Unassembled WGS sequence"/>
</dbReference>
<dbReference type="STRING" id="313368.SAMN04488012_102228"/>
<accession>A0A1M6D1D8</accession>
<organism evidence="1 2">
    <name type="scientific">Palleronia salina</name>
    <dbReference type="NCBI Taxonomy" id="313368"/>
    <lineage>
        <taxon>Bacteria</taxon>
        <taxon>Pseudomonadati</taxon>
        <taxon>Pseudomonadota</taxon>
        <taxon>Alphaproteobacteria</taxon>
        <taxon>Rhodobacterales</taxon>
        <taxon>Roseobacteraceae</taxon>
        <taxon>Palleronia</taxon>
    </lineage>
</organism>
<dbReference type="AlphaFoldDB" id="A0A1M6D1D8"/>
<name>A0A1M6D1D8_9RHOB</name>
<evidence type="ECO:0008006" key="3">
    <source>
        <dbReference type="Google" id="ProtNLM"/>
    </source>
</evidence>